<dbReference type="RefSeq" id="XP_025493740.1">
    <property type="nucleotide sequence ID" value="XM_025639172.1"/>
</dbReference>
<sequence>MATGNSAMEFLVTSIHLDAIARYLVVEAFVANFYIWCGYRVSERQWKVIIMFNKKDISKEAAAEARQTILSRFLLLSQSLGEEDIEPEWDQAVKLRQTPGVVGTVTKWIRPKGWRHMTKLVGSHGHFFVPVRNRVDDMAEQHACAREASEGTFAGWFIRGLWALLPGGRRDRADLTLDEAIAKMEQ</sequence>
<organism evidence="2 3">
    <name type="scientific">Aspergillus uvarum CBS 121591</name>
    <dbReference type="NCBI Taxonomy" id="1448315"/>
    <lineage>
        <taxon>Eukaryota</taxon>
        <taxon>Fungi</taxon>
        <taxon>Dikarya</taxon>
        <taxon>Ascomycota</taxon>
        <taxon>Pezizomycotina</taxon>
        <taxon>Eurotiomycetes</taxon>
        <taxon>Eurotiomycetidae</taxon>
        <taxon>Eurotiales</taxon>
        <taxon>Aspergillaceae</taxon>
        <taxon>Aspergillus</taxon>
        <taxon>Aspergillus subgen. Circumdati</taxon>
    </lineage>
</organism>
<feature type="transmembrane region" description="Helical" evidence="1">
    <location>
        <begin position="20"/>
        <end position="39"/>
    </location>
</feature>
<evidence type="ECO:0000313" key="3">
    <source>
        <dbReference type="Proteomes" id="UP000248340"/>
    </source>
</evidence>
<dbReference type="AlphaFoldDB" id="A0A319CGI6"/>
<dbReference type="VEuPathDB" id="FungiDB:BO82DRAFT_400298"/>
<keyword evidence="1" id="KW-0472">Membrane</keyword>
<keyword evidence="1" id="KW-1133">Transmembrane helix</keyword>
<evidence type="ECO:0000256" key="1">
    <source>
        <dbReference type="SAM" id="Phobius"/>
    </source>
</evidence>
<accession>A0A319CGI6</accession>
<keyword evidence="1" id="KW-0812">Transmembrane</keyword>
<name>A0A319CGI6_9EURO</name>
<dbReference type="EMBL" id="KZ821688">
    <property type="protein sequence ID" value="PYH83540.1"/>
    <property type="molecule type" value="Genomic_DNA"/>
</dbReference>
<evidence type="ECO:0000313" key="2">
    <source>
        <dbReference type="EMBL" id="PYH83540.1"/>
    </source>
</evidence>
<dbReference type="GeneID" id="37141914"/>
<reference evidence="2 3" key="1">
    <citation type="submission" date="2016-12" db="EMBL/GenBank/DDBJ databases">
        <title>The genomes of Aspergillus section Nigri reveals drivers in fungal speciation.</title>
        <authorList>
            <consortium name="DOE Joint Genome Institute"/>
            <person name="Vesth T.C."/>
            <person name="Nybo J."/>
            <person name="Theobald S."/>
            <person name="Brandl J."/>
            <person name="Frisvad J.C."/>
            <person name="Nielsen K.F."/>
            <person name="Lyhne E.K."/>
            <person name="Kogle M.E."/>
            <person name="Kuo A."/>
            <person name="Riley R."/>
            <person name="Clum A."/>
            <person name="Nolan M."/>
            <person name="Lipzen A."/>
            <person name="Salamov A."/>
            <person name="Henrissat B."/>
            <person name="Wiebenga A."/>
            <person name="De Vries R.P."/>
            <person name="Grigoriev I.V."/>
            <person name="Mortensen U.H."/>
            <person name="Andersen M.R."/>
            <person name="Baker S.E."/>
        </authorList>
    </citation>
    <scope>NUCLEOTIDE SEQUENCE [LARGE SCALE GENOMIC DNA]</scope>
    <source>
        <strain evidence="2 3">CBS 121591</strain>
    </source>
</reference>
<proteinExistence type="predicted"/>
<keyword evidence="3" id="KW-1185">Reference proteome</keyword>
<gene>
    <name evidence="2" type="ORF">BO82DRAFT_400298</name>
</gene>
<protein>
    <submittedName>
        <fullName evidence="2">Uncharacterized protein</fullName>
    </submittedName>
</protein>
<dbReference type="Proteomes" id="UP000248340">
    <property type="component" value="Unassembled WGS sequence"/>
</dbReference>